<keyword evidence="1" id="KW-0442">Lipid degradation</keyword>
<evidence type="ECO:0000256" key="1">
    <source>
        <dbReference type="PIRNR" id="PIRNR006162"/>
    </source>
</evidence>
<organism evidence="4 5">
    <name type="scientific">Parashewanella curva</name>
    <dbReference type="NCBI Taxonomy" id="2338552"/>
    <lineage>
        <taxon>Bacteria</taxon>
        <taxon>Pseudomonadati</taxon>
        <taxon>Pseudomonadota</taxon>
        <taxon>Gammaproteobacteria</taxon>
        <taxon>Alteromonadales</taxon>
        <taxon>Shewanellaceae</taxon>
        <taxon>Parashewanella</taxon>
    </lineage>
</organism>
<feature type="transmembrane region" description="Helical" evidence="2">
    <location>
        <begin position="21"/>
        <end position="49"/>
    </location>
</feature>
<feature type="domain" description="YutG/PgpA" evidence="3">
    <location>
        <begin position="22"/>
        <end position="159"/>
    </location>
</feature>
<evidence type="ECO:0000259" key="3">
    <source>
        <dbReference type="Pfam" id="PF04608"/>
    </source>
</evidence>
<dbReference type="Proteomes" id="UP000281474">
    <property type="component" value="Unassembled WGS sequence"/>
</dbReference>
<name>A0A3L8PVZ8_9GAMM</name>
<keyword evidence="5" id="KW-1185">Reference proteome</keyword>
<comment type="function">
    <text evidence="1">Lipid phosphatase which dephosphorylates phosphatidylglycerophosphate (PGP) to phosphatidylglycerol (PG).</text>
</comment>
<dbReference type="GO" id="GO:0009395">
    <property type="term" value="P:phospholipid catabolic process"/>
    <property type="evidence" value="ECO:0007669"/>
    <property type="project" value="UniProtKB-KW"/>
</dbReference>
<comment type="catalytic activity">
    <reaction evidence="1">
        <text>a 1,2-diacyl-sn-glycero-3-phospho-(1'-sn-glycero-3'-phosphate) + H2O = a 1,2-diacyl-sn-glycero-3-phospho-(1'-sn-glycerol) + phosphate</text>
        <dbReference type="Rhea" id="RHEA:33751"/>
        <dbReference type="ChEBI" id="CHEBI:15377"/>
        <dbReference type="ChEBI" id="CHEBI:43474"/>
        <dbReference type="ChEBI" id="CHEBI:60110"/>
        <dbReference type="ChEBI" id="CHEBI:64716"/>
        <dbReference type="EC" id="3.1.3.27"/>
    </reaction>
</comment>
<accession>A0A3L8PVZ8</accession>
<dbReference type="UniPathway" id="UPA00084">
    <property type="reaction ID" value="UER00504"/>
</dbReference>
<dbReference type="Gene3D" id="1.10.3760.10">
    <property type="entry name" value="PgpA-like"/>
    <property type="match status" value="1"/>
</dbReference>
<dbReference type="InterPro" id="IPR036681">
    <property type="entry name" value="PgpA-like_sf"/>
</dbReference>
<feature type="transmembrane region" description="Helical" evidence="2">
    <location>
        <begin position="55"/>
        <end position="73"/>
    </location>
</feature>
<dbReference type="EC" id="3.1.3.27" evidence="1"/>
<dbReference type="EMBL" id="QZEI01000030">
    <property type="protein sequence ID" value="RLV59595.1"/>
    <property type="molecule type" value="Genomic_DNA"/>
</dbReference>
<feature type="transmembrane region" description="Helical" evidence="2">
    <location>
        <begin position="93"/>
        <end position="117"/>
    </location>
</feature>
<dbReference type="RefSeq" id="WP_121839082.1">
    <property type="nucleotide sequence ID" value="NZ_ML014779.1"/>
</dbReference>
<keyword evidence="1" id="KW-1003">Cell membrane</keyword>
<dbReference type="Pfam" id="PF04608">
    <property type="entry name" value="PgpA"/>
    <property type="match status" value="1"/>
</dbReference>
<dbReference type="PANTHER" id="PTHR36305">
    <property type="entry name" value="PHOSPHATIDYLGLYCEROPHOSPHATASE A"/>
    <property type="match status" value="1"/>
</dbReference>
<keyword evidence="1" id="KW-1208">Phospholipid metabolism</keyword>
<comment type="pathway">
    <text evidence="1">Phospholipid metabolism; phosphatidylglycerol biosynthesis; phosphatidylglycerol from CDP-diacylglycerol: step 2/2.</text>
</comment>
<dbReference type="AlphaFoldDB" id="A0A3L8PVZ8"/>
<feature type="transmembrane region" description="Helical" evidence="2">
    <location>
        <begin position="137"/>
        <end position="162"/>
    </location>
</feature>
<dbReference type="GO" id="GO:0006655">
    <property type="term" value="P:phosphatidylglycerol biosynthetic process"/>
    <property type="evidence" value="ECO:0007669"/>
    <property type="project" value="UniProtKB-UniPathway"/>
</dbReference>
<dbReference type="PIRSF" id="PIRSF006162">
    <property type="entry name" value="PgpA"/>
    <property type="match status" value="1"/>
</dbReference>
<keyword evidence="1" id="KW-0479">Metal-binding</keyword>
<keyword evidence="1 2" id="KW-0812">Transmembrane</keyword>
<dbReference type="PANTHER" id="PTHR36305:SF1">
    <property type="entry name" value="PHOSPHATIDYLGLYCEROPHOSPHATASE A"/>
    <property type="match status" value="1"/>
</dbReference>
<comment type="caution">
    <text evidence="4">The sequence shown here is derived from an EMBL/GenBank/DDBJ whole genome shotgun (WGS) entry which is preliminary data.</text>
</comment>
<dbReference type="SUPFAM" id="SSF101307">
    <property type="entry name" value="YutG-like"/>
    <property type="match status" value="1"/>
</dbReference>
<dbReference type="InterPro" id="IPR026037">
    <property type="entry name" value="PgpA"/>
</dbReference>
<dbReference type="GO" id="GO:0008962">
    <property type="term" value="F:phosphatidylglycerophosphatase activity"/>
    <property type="evidence" value="ECO:0007669"/>
    <property type="project" value="UniProtKB-EC"/>
</dbReference>
<dbReference type="CDD" id="cd06971">
    <property type="entry name" value="PgpA"/>
    <property type="match status" value="1"/>
</dbReference>
<comment type="cofactor">
    <cofactor evidence="1">
        <name>Mg(2+)</name>
        <dbReference type="ChEBI" id="CHEBI:18420"/>
    </cofactor>
</comment>
<reference evidence="4 5" key="1">
    <citation type="submission" date="2018-09" db="EMBL/GenBank/DDBJ databases">
        <title>Phylogeny of the Shewanellaceae, and recommendation for two new genera, Pseudoshewanella and Parashewanella.</title>
        <authorList>
            <person name="Wang G."/>
        </authorList>
    </citation>
    <scope>NUCLEOTIDE SEQUENCE [LARGE SCALE GENOMIC DNA]</scope>
    <source>
        <strain evidence="4 5">C51</strain>
    </source>
</reference>
<keyword evidence="1" id="KW-0460">Magnesium</keyword>
<keyword evidence="2" id="KW-1133">Transmembrane helix</keyword>
<proteinExistence type="predicted"/>
<comment type="subcellular location">
    <subcellularLocation>
        <location evidence="1">Cell inner membrane</location>
        <topology evidence="1">Multi-pass membrane protein</topology>
    </subcellularLocation>
</comment>
<keyword evidence="1" id="KW-0378">Hydrolase</keyword>
<keyword evidence="1" id="KW-0595">Phospholipid degradation</keyword>
<gene>
    <name evidence="4" type="ORF">D5018_11135</name>
</gene>
<protein>
    <recommendedName>
        <fullName evidence="1">Phosphatidylglycerophosphatase A</fullName>
        <ecNumber evidence="1">3.1.3.27</ecNumber>
    </recommendedName>
    <alternativeName>
        <fullName evidence="1">Phosphatidylglycerolphosphate phosphatase A</fullName>
    </alternativeName>
</protein>
<evidence type="ECO:0000313" key="5">
    <source>
        <dbReference type="Proteomes" id="UP000281474"/>
    </source>
</evidence>
<dbReference type="GO" id="GO:0046872">
    <property type="term" value="F:metal ion binding"/>
    <property type="evidence" value="ECO:0007669"/>
    <property type="project" value="UniProtKB-KW"/>
</dbReference>
<dbReference type="GO" id="GO:0005886">
    <property type="term" value="C:plasma membrane"/>
    <property type="evidence" value="ECO:0007669"/>
    <property type="project" value="UniProtKB-SubCell"/>
</dbReference>
<dbReference type="OrthoDB" id="9804091at2"/>
<evidence type="ECO:0000256" key="2">
    <source>
        <dbReference type="SAM" id="Phobius"/>
    </source>
</evidence>
<keyword evidence="1" id="KW-0997">Cell inner membrane</keyword>
<dbReference type="InterPro" id="IPR007686">
    <property type="entry name" value="YutG/PgpA"/>
</dbReference>
<sequence>MAFFTQDTNVRKLSLSNPVHFLALGFGSGLATKAPGTFGTLAAIPLYLVLNQFSLSVYLIVTLIVSIVGIYICDKASKDMGVHDHGAIVWDEVAGLLITMIAAPAGWIWLLIGFALFRFFDIIKPWPIKWLDSKVSGGFGIMIDDVVAGVFALICLQMIYAFT</sequence>
<evidence type="ECO:0000313" key="4">
    <source>
        <dbReference type="EMBL" id="RLV59595.1"/>
    </source>
</evidence>
<keyword evidence="1 2" id="KW-0472">Membrane</keyword>
<keyword evidence="1" id="KW-0443">Lipid metabolism</keyword>